<dbReference type="OrthoDB" id="2419400at2759"/>
<dbReference type="AlphaFoldDB" id="A0A9P6HW22"/>
<protein>
    <recommendedName>
        <fullName evidence="2">PhoD-like phosphatase domain-containing protein</fullName>
    </recommendedName>
</protein>
<dbReference type="Proteomes" id="UP000736335">
    <property type="component" value="Unassembled WGS sequence"/>
</dbReference>
<feature type="domain" description="PhoD-like phosphatase" evidence="2">
    <location>
        <begin position="313"/>
        <end position="578"/>
    </location>
</feature>
<gene>
    <name evidence="3" type="ORF">BJ322DRAFT_1031856</name>
</gene>
<feature type="compositionally biased region" description="Low complexity" evidence="1">
    <location>
        <begin position="235"/>
        <end position="244"/>
    </location>
</feature>
<sequence length="788" mass="88620">MDNPGWHALHRADQDFSNFRGPDGAFQPYQPVIGSMDDVPNPHPSGGFVGGFTPQYSPPTNPFQPKFPAPYIPHSTQYDGMPPYSFDNFKPPPLPPRSPNHLQPPSYYSPQSMDLEGVSPGTSSSNLHSISGMTAVERSRQLRVAKTAPHLQLMVGPLLRYDTIENGVWKGAALIVTSDAGSYYDPPPMLRFYYDHSLPAPKFRRSTHIHRAPSRTSIPKRTPSSSYHNLQHTMSASSTTPSSPIQETFGNFSEASPSTQAVAVTGHEIWVYCGNGGSYTFWRFMIQIPLGPYEMKIMYNVNNGPPTEFWVPAMDQNMRWAAYSCNGFSAGVNPDDFRGSGFHSGYDPVWTDLMEKHCEEPFHMLMGGGDQLYCDGVIREPELQEWLHTAKQDVKKSYKLTDEILFAMDRFYFNHYCQVFRSGVFAKANCRIPMLNMCDDHDLIDGFGSYPDDLQLSPIFRTIGARGYFFYLLFQCFINVELDGSDDSPGRHPFACTIIGGPGPWIPSPSHTVLSSLGPQHYILMLDCRAERRKDRICSEIQYQKTFERLRQLPRTVEHLVVQLGVPIAYPRMVFLENALDSKFNPLVHFGRKGSFGLSGFVNKFNAEAELLDDLNDHWTASGHKRERNLFVSKLQILAQDQRIRVTFVTGDVHCAAVGLFKTLVPAKKGRPVPPEQDHRYMLNVTTSAIVNTPPPNGVLVMVNTLAPKTHKSMHGQLTDEEMLPIFTQDTDGTPSKGKFIMGRRNWCSIRWDQKSGELSFDIRVEREKGVGETVGYLVKAPAPRWSG</sequence>
<keyword evidence="4" id="KW-1185">Reference proteome</keyword>
<dbReference type="InterPro" id="IPR018946">
    <property type="entry name" value="PhoD-like_MPP"/>
</dbReference>
<dbReference type="Gene3D" id="3.60.21.70">
    <property type="entry name" value="PhoD-like phosphatase"/>
    <property type="match status" value="1"/>
</dbReference>
<evidence type="ECO:0000259" key="2">
    <source>
        <dbReference type="Pfam" id="PF19050"/>
    </source>
</evidence>
<proteinExistence type="predicted"/>
<feature type="region of interest" description="Disordered" evidence="1">
    <location>
        <begin position="82"/>
        <end position="103"/>
    </location>
</feature>
<comment type="caution">
    <text evidence="3">The sequence shown here is derived from an EMBL/GenBank/DDBJ whole genome shotgun (WGS) entry which is preliminary data.</text>
</comment>
<evidence type="ECO:0000313" key="4">
    <source>
        <dbReference type="Proteomes" id="UP000736335"/>
    </source>
</evidence>
<feature type="domain" description="PhoD-like phosphatase" evidence="2">
    <location>
        <begin position="598"/>
        <end position="761"/>
    </location>
</feature>
<organism evidence="3 4">
    <name type="scientific">Thelephora terrestris</name>
    <dbReference type="NCBI Taxonomy" id="56493"/>
    <lineage>
        <taxon>Eukaryota</taxon>
        <taxon>Fungi</taxon>
        <taxon>Dikarya</taxon>
        <taxon>Basidiomycota</taxon>
        <taxon>Agaricomycotina</taxon>
        <taxon>Agaricomycetes</taxon>
        <taxon>Thelephorales</taxon>
        <taxon>Thelephoraceae</taxon>
        <taxon>Thelephora</taxon>
    </lineage>
</organism>
<feature type="compositionally biased region" description="Polar residues" evidence="1">
    <location>
        <begin position="214"/>
        <end position="234"/>
    </location>
</feature>
<evidence type="ECO:0000313" key="3">
    <source>
        <dbReference type="EMBL" id="KAF9792881.1"/>
    </source>
</evidence>
<reference evidence="3" key="2">
    <citation type="submission" date="2020-11" db="EMBL/GenBank/DDBJ databases">
        <authorList>
            <consortium name="DOE Joint Genome Institute"/>
            <person name="Kuo A."/>
            <person name="Miyauchi S."/>
            <person name="Kiss E."/>
            <person name="Drula E."/>
            <person name="Kohler A."/>
            <person name="Sanchez-Garcia M."/>
            <person name="Andreopoulos B."/>
            <person name="Barry K.W."/>
            <person name="Bonito G."/>
            <person name="Buee M."/>
            <person name="Carver A."/>
            <person name="Chen C."/>
            <person name="Cichocki N."/>
            <person name="Clum A."/>
            <person name="Culley D."/>
            <person name="Crous P.W."/>
            <person name="Fauchery L."/>
            <person name="Girlanda M."/>
            <person name="Hayes R."/>
            <person name="Keri Z."/>
            <person name="Labutti K."/>
            <person name="Lipzen A."/>
            <person name="Lombard V."/>
            <person name="Magnuson J."/>
            <person name="Maillard F."/>
            <person name="Morin E."/>
            <person name="Murat C."/>
            <person name="Nolan M."/>
            <person name="Ohm R."/>
            <person name="Pangilinan J."/>
            <person name="Pereira M."/>
            <person name="Perotto S."/>
            <person name="Peter M."/>
            <person name="Riley R."/>
            <person name="Sitrit Y."/>
            <person name="Stielow B."/>
            <person name="Szollosi G."/>
            <person name="Zifcakova L."/>
            <person name="Stursova M."/>
            <person name="Spatafora J.W."/>
            <person name="Tedersoo L."/>
            <person name="Vaario L.-M."/>
            <person name="Yamada A."/>
            <person name="Yan M."/>
            <person name="Wang P."/>
            <person name="Xu J."/>
            <person name="Bruns T."/>
            <person name="Baldrian P."/>
            <person name="Vilgalys R."/>
            <person name="Henrissat B."/>
            <person name="Grigoriev I.V."/>
            <person name="Hibbett D."/>
            <person name="Nagy L.G."/>
            <person name="Martin F.M."/>
        </authorList>
    </citation>
    <scope>NUCLEOTIDE SEQUENCE</scope>
    <source>
        <strain evidence="3">UH-Tt-Lm1</strain>
    </source>
</reference>
<dbReference type="EMBL" id="WIUZ02000001">
    <property type="protein sequence ID" value="KAF9792881.1"/>
    <property type="molecule type" value="Genomic_DNA"/>
</dbReference>
<dbReference type="GO" id="GO:0016020">
    <property type="term" value="C:membrane"/>
    <property type="evidence" value="ECO:0007669"/>
    <property type="project" value="TreeGrafter"/>
</dbReference>
<accession>A0A9P6HW22</accession>
<dbReference type="Pfam" id="PF19050">
    <property type="entry name" value="PhoD_2"/>
    <property type="match status" value="2"/>
</dbReference>
<dbReference type="PANTHER" id="PTHR46689:SF1">
    <property type="entry name" value="PHOD-LIKE PHOSPHATASE DOMAIN-CONTAINING PROTEIN"/>
    <property type="match status" value="1"/>
</dbReference>
<name>A0A9P6HW22_9AGAM</name>
<reference evidence="3" key="1">
    <citation type="journal article" date="2020" name="Nat. Commun.">
        <title>Large-scale genome sequencing of mycorrhizal fungi provides insights into the early evolution of symbiotic traits.</title>
        <authorList>
            <person name="Miyauchi S."/>
            <person name="Kiss E."/>
            <person name="Kuo A."/>
            <person name="Drula E."/>
            <person name="Kohler A."/>
            <person name="Sanchez-Garcia M."/>
            <person name="Morin E."/>
            <person name="Andreopoulos B."/>
            <person name="Barry K.W."/>
            <person name="Bonito G."/>
            <person name="Buee M."/>
            <person name="Carver A."/>
            <person name="Chen C."/>
            <person name="Cichocki N."/>
            <person name="Clum A."/>
            <person name="Culley D."/>
            <person name="Crous P.W."/>
            <person name="Fauchery L."/>
            <person name="Girlanda M."/>
            <person name="Hayes R.D."/>
            <person name="Keri Z."/>
            <person name="LaButti K."/>
            <person name="Lipzen A."/>
            <person name="Lombard V."/>
            <person name="Magnuson J."/>
            <person name="Maillard F."/>
            <person name="Murat C."/>
            <person name="Nolan M."/>
            <person name="Ohm R.A."/>
            <person name="Pangilinan J."/>
            <person name="Pereira M.F."/>
            <person name="Perotto S."/>
            <person name="Peter M."/>
            <person name="Pfister S."/>
            <person name="Riley R."/>
            <person name="Sitrit Y."/>
            <person name="Stielow J.B."/>
            <person name="Szollosi G."/>
            <person name="Zifcakova L."/>
            <person name="Stursova M."/>
            <person name="Spatafora J.W."/>
            <person name="Tedersoo L."/>
            <person name="Vaario L.M."/>
            <person name="Yamada A."/>
            <person name="Yan M."/>
            <person name="Wang P."/>
            <person name="Xu J."/>
            <person name="Bruns T."/>
            <person name="Baldrian P."/>
            <person name="Vilgalys R."/>
            <person name="Dunand C."/>
            <person name="Henrissat B."/>
            <person name="Grigoriev I.V."/>
            <person name="Hibbett D."/>
            <person name="Nagy L.G."/>
            <person name="Martin F.M."/>
        </authorList>
    </citation>
    <scope>NUCLEOTIDE SEQUENCE</scope>
    <source>
        <strain evidence="3">UH-Tt-Lm1</strain>
    </source>
</reference>
<dbReference type="CDD" id="cd07389">
    <property type="entry name" value="MPP_PhoD"/>
    <property type="match status" value="1"/>
</dbReference>
<dbReference type="InterPro" id="IPR038607">
    <property type="entry name" value="PhoD-like_sf"/>
</dbReference>
<dbReference type="PANTHER" id="PTHR46689">
    <property type="entry name" value="MEMBRANE PROTEIN, PUTATIVE-RELATED"/>
    <property type="match status" value="1"/>
</dbReference>
<dbReference type="InterPro" id="IPR043904">
    <property type="entry name" value="PhoD_2-like"/>
</dbReference>
<evidence type="ECO:0000256" key="1">
    <source>
        <dbReference type="SAM" id="MobiDB-lite"/>
    </source>
</evidence>
<feature type="region of interest" description="Disordered" evidence="1">
    <location>
        <begin position="207"/>
        <end position="251"/>
    </location>
</feature>